<evidence type="ECO:0000313" key="2">
    <source>
        <dbReference type="Proteomes" id="UP000505377"/>
    </source>
</evidence>
<dbReference type="Proteomes" id="UP000505377">
    <property type="component" value="Plasmid unnamed3"/>
</dbReference>
<reference evidence="1 2" key="1">
    <citation type="submission" date="2020-05" db="EMBL/GenBank/DDBJ databases">
        <authorList>
            <person name="Mo P."/>
        </authorList>
    </citation>
    <scope>NUCLEOTIDE SEQUENCE [LARGE SCALE GENOMIC DNA]</scope>
    <source>
        <strain evidence="1 2">Gen01</strain>
        <plasmid evidence="1 2">unnamed3</plasmid>
    </source>
</reference>
<evidence type="ECO:0000313" key="1">
    <source>
        <dbReference type="EMBL" id="QJY51232.1"/>
    </source>
</evidence>
<name>A0A6M6JXI7_9PSEU</name>
<dbReference type="EMBL" id="CP053567">
    <property type="protein sequence ID" value="QJY51232.1"/>
    <property type="molecule type" value="Genomic_DNA"/>
</dbReference>
<keyword evidence="2" id="KW-1185">Reference proteome</keyword>
<gene>
    <name evidence="1" type="ORF">HOP40_35210</name>
</gene>
<protein>
    <recommendedName>
        <fullName evidence="3">Helix-turn-helix domain-containing protein</fullName>
    </recommendedName>
</protein>
<keyword evidence="1" id="KW-0614">Plasmid</keyword>
<dbReference type="KEGG" id="pbro:HOP40_35210"/>
<evidence type="ECO:0008006" key="3">
    <source>
        <dbReference type="Google" id="ProtNLM"/>
    </source>
</evidence>
<organism evidence="1 2">
    <name type="scientific">Pseudonocardia broussonetiae</name>
    <dbReference type="NCBI Taxonomy" id="2736640"/>
    <lineage>
        <taxon>Bacteria</taxon>
        <taxon>Bacillati</taxon>
        <taxon>Actinomycetota</taxon>
        <taxon>Actinomycetes</taxon>
        <taxon>Pseudonocardiales</taxon>
        <taxon>Pseudonocardiaceae</taxon>
        <taxon>Pseudonocardia</taxon>
    </lineage>
</organism>
<dbReference type="RefSeq" id="WP_172170132.1">
    <property type="nucleotide sequence ID" value="NZ_CP053567.1"/>
</dbReference>
<dbReference type="AlphaFoldDB" id="A0A6M6JXI7"/>
<proteinExistence type="predicted"/>
<geneLocation type="plasmid" evidence="1 2">
    <name>unnamed3</name>
</geneLocation>
<sequence length="276" mass="29007">MAQRPDPAERRAVRRLVLAGMLQSIRARNGWSVNDAASRASIAPMTWRRLEDGLDVRRRSLTAVDGLLEQPFGTVSRALNDDLVMVELLRLDRDDVDAVAPETSASYLDALAERQRSGSTGGVHHYRSVTDHIGVTGSAASAVANLGALRAQAGGGTVARAAAELGALQAGTPSVENLLAGLAAFSTPNPGPVSQAAMLVDLITRRPMTPALENAVAAILAAMPDLVTDRLQDAARAVDVLALSENESLHEAAAEVARLATDRAVEATKAAREARE</sequence>
<accession>A0A6M6JXI7</accession>